<reference evidence="10 11" key="1">
    <citation type="submission" date="2019-03" db="EMBL/GenBank/DDBJ databases">
        <title>Genomic Encyclopedia of Type Strains, Phase IV (KMG-IV): sequencing the most valuable type-strain genomes for metagenomic binning, comparative biology and taxonomic classification.</title>
        <authorList>
            <person name="Goeker M."/>
        </authorList>
    </citation>
    <scope>NUCLEOTIDE SEQUENCE [LARGE SCALE GENOMIC DNA]</scope>
    <source>
        <strain evidence="10 11">LX-B</strain>
    </source>
</reference>
<evidence type="ECO:0000256" key="4">
    <source>
        <dbReference type="ARBA" id="ARBA00022679"/>
    </source>
</evidence>
<keyword evidence="4" id="KW-0808">Transferase</keyword>
<dbReference type="OrthoDB" id="9808041at2"/>
<proteinExistence type="predicted"/>
<dbReference type="PROSITE" id="PS00794">
    <property type="entry name" value="HPPK"/>
    <property type="match status" value="1"/>
</dbReference>
<evidence type="ECO:0000256" key="7">
    <source>
        <dbReference type="ARBA" id="ARBA00022840"/>
    </source>
</evidence>
<dbReference type="GO" id="GO:0003848">
    <property type="term" value="F:2-amino-4-hydroxy-6-hydroxymethyldihydropteridine diphosphokinase activity"/>
    <property type="evidence" value="ECO:0007669"/>
    <property type="project" value="UniProtKB-EC"/>
</dbReference>
<dbReference type="PANTHER" id="PTHR43071:SF1">
    <property type="entry name" value="2-AMINO-4-HYDROXY-6-HYDROXYMETHYLDIHYDROPTERIDINE PYROPHOSPHOKINASE"/>
    <property type="match status" value="1"/>
</dbReference>
<keyword evidence="5" id="KW-0547">Nucleotide-binding</keyword>
<feature type="domain" description="7,8-dihydro-6-hydroxymethylpterin-pyrophosphokinase" evidence="9">
    <location>
        <begin position="95"/>
        <end position="106"/>
    </location>
</feature>
<keyword evidence="6 10" id="KW-0418">Kinase</keyword>
<comment type="caution">
    <text evidence="10">The sequence shown here is derived from an EMBL/GenBank/DDBJ whole genome shotgun (WGS) entry which is preliminary data.</text>
</comment>
<keyword evidence="11" id="KW-1185">Reference proteome</keyword>
<evidence type="ECO:0000259" key="9">
    <source>
        <dbReference type="PROSITE" id="PS00794"/>
    </source>
</evidence>
<evidence type="ECO:0000256" key="1">
    <source>
        <dbReference type="ARBA" id="ARBA00000198"/>
    </source>
</evidence>
<dbReference type="SUPFAM" id="SSF55083">
    <property type="entry name" value="6-hydroxymethyl-7,8-dihydropterin pyrophosphokinase, HPPK"/>
    <property type="match status" value="1"/>
</dbReference>
<dbReference type="NCBIfam" id="TIGR01498">
    <property type="entry name" value="folK"/>
    <property type="match status" value="1"/>
</dbReference>
<organism evidence="10 11">
    <name type="scientific">Hydrogenispora ethanolica</name>
    <dbReference type="NCBI Taxonomy" id="1082276"/>
    <lineage>
        <taxon>Bacteria</taxon>
        <taxon>Bacillati</taxon>
        <taxon>Bacillota</taxon>
        <taxon>Hydrogenispora</taxon>
    </lineage>
</organism>
<dbReference type="GO" id="GO:0005524">
    <property type="term" value="F:ATP binding"/>
    <property type="evidence" value="ECO:0007669"/>
    <property type="project" value="UniProtKB-KW"/>
</dbReference>
<dbReference type="UniPathway" id="UPA00077">
    <property type="reaction ID" value="UER00155"/>
</dbReference>
<dbReference type="PANTHER" id="PTHR43071">
    <property type="entry name" value="2-AMINO-4-HYDROXY-6-HYDROXYMETHYLDIHYDROPTERIDINE PYROPHOSPHOKINASE"/>
    <property type="match status" value="1"/>
</dbReference>
<dbReference type="GO" id="GO:0016301">
    <property type="term" value="F:kinase activity"/>
    <property type="evidence" value="ECO:0007669"/>
    <property type="project" value="UniProtKB-KW"/>
</dbReference>
<dbReference type="Gene3D" id="3.30.70.560">
    <property type="entry name" value="7,8-Dihydro-6-hydroxymethylpterin-pyrophosphokinase HPPK"/>
    <property type="match status" value="1"/>
</dbReference>
<accession>A0A4R1RE76</accession>
<evidence type="ECO:0000256" key="6">
    <source>
        <dbReference type="ARBA" id="ARBA00022777"/>
    </source>
</evidence>
<dbReference type="GO" id="GO:0046656">
    <property type="term" value="P:folic acid biosynthetic process"/>
    <property type="evidence" value="ECO:0007669"/>
    <property type="project" value="UniProtKB-KW"/>
</dbReference>
<dbReference type="Pfam" id="PF01288">
    <property type="entry name" value="HPPK"/>
    <property type="match status" value="1"/>
</dbReference>
<dbReference type="GO" id="GO:0046654">
    <property type="term" value="P:tetrahydrofolate biosynthetic process"/>
    <property type="evidence" value="ECO:0007669"/>
    <property type="project" value="UniProtKB-UniPathway"/>
</dbReference>
<evidence type="ECO:0000313" key="11">
    <source>
        <dbReference type="Proteomes" id="UP000295008"/>
    </source>
</evidence>
<comment type="pathway">
    <text evidence="2">Cofactor biosynthesis; tetrahydrofolate biosynthesis; 2-amino-4-hydroxy-6-hydroxymethyl-7,8-dihydropteridine diphosphate from 7,8-dihydroneopterin triphosphate: step 4/4.</text>
</comment>
<keyword evidence="7" id="KW-0067">ATP-binding</keyword>
<name>A0A4R1RE76_HYDET</name>
<keyword evidence="8" id="KW-0289">Folate biosynthesis</keyword>
<dbReference type="EMBL" id="SLUN01000019">
    <property type="protein sequence ID" value="TCL64214.1"/>
    <property type="molecule type" value="Genomic_DNA"/>
</dbReference>
<protein>
    <recommendedName>
        <fullName evidence="3">2-amino-4-hydroxy-6-hydroxymethyldihydropteridine diphosphokinase</fullName>
        <ecNumber evidence="3">2.7.6.3</ecNumber>
    </recommendedName>
</protein>
<dbReference type="CDD" id="cd00483">
    <property type="entry name" value="HPPK"/>
    <property type="match status" value="1"/>
</dbReference>
<dbReference type="InterPro" id="IPR000550">
    <property type="entry name" value="Hppk"/>
</dbReference>
<dbReference type="Proteomes" id="UP000295008">
    <property type="component" value="Unassembled WGS sequence"/>
</dbReference>
<comment type="catalytic activity">
    <reaction evidence="1">
        <text>6-hydroxymethyl-7,8-dihydropterin + ATP = (7,8-dihydropterin-6-yl)methyl diphosphate + AMP + H(+)</text>
        <dbReference type="Rhea" id="RHEA:11412"/>
        <dbReference type="ChEBI" id="CHEBI:15378"/>
        <dbReference type="ChEBI" id="CHEBI:30616"/>
        <dbReference type="ChEBI" id="CHEBI:44841"/>
        <dbReference type="ChEBI" id="CHEBI:72950"/>
        <dbReference type="ChEBI" id="CHEBI:456215"/>
        <dbReference type="EC" id="2.7.6.3"/>
    </reaction>
</comment>
<evidence type="ECO:0000313" key="10">
    <source>
        <dbReference type="EMBL" id="TCL64214.1"/>
    </source>
</evidence>
<sequence length="170" mass="19363">MTQYDRQTKIVIALGSNLGDCSANLEQAVRKMEAFFGAPLVCSSVYRSEPVEVRDQPWFLNQVAYFETDAPLPPLVILKNLKAIEAQMGRIPGARYGPRLIDLDLLFYGDWVLETANLTVPHPKLEERSFVLMPLVEILPDFIHPRTGIPLTEILEQNRPRLARCERMVQ</sequence>
<evidence type="ECO:0000256" key="2">
    <source>
        <dbReference type="ARBA" id="ARBA00005051"/>
    </source>
</evidence>
<dbReference type="EC" id="2.7.6.3" evidence="3"/>
<evidence type="ECO:0000256" key="8">
    <source>
        <dbReference type="ARBA" id="ARBA00022909"/>
    </source>
</evidence>
<dbReference type="AlphaFoldDB" id="A0A4R1RE76"/>
<dbReference type="InterPro" id="IPR035907">
    <property type="entry name" value="Hppk_sf"/>
</dbReference>
<evidence type="ECO:0000256" key="5">
    <source>
        <dbReference type="ARBA" id="ARBA00022741"/>
    </source>
</evidence>
<gene>
    <name evidence="10" type="ORF">EDC14_101919</name>
</gene>
<evidence type="ECO:0000256" key="3">
    <source>
        <dbReference type="ARBA" id="ARBA00013253"/>
    </source>
</evidence>